<dbReference type="CDD" id="cd11297">
    <property type="entry name" value="PIN_LabA-like_N_1"/>
    <property type="match status" value="1"/>
</dbReference>
<dbReference type="EMBL" id="JACYFG010000060">
    <property type="protein sequence ID" value="MBD5782305.1"/>
    <property type="molecule type" value="Genomic_DNA"/>
</dbReference>
<dbReference type="Gene3D" id="3.30.420.610">
    <property type="entry name" value="LOTUS domain-like"/>
    <property type="match status" value="1"/>
</dbReference>
<gene>
    <name evidence="2" type="ORF">IEN85_22590</name>
</gene>
<dbReference type="AlphaFoldDB" id="A0A927FDE1"/>
<dbReference type="Proteomes" id="UP000622317">
    <property type="component" value="Unassembled WGS sequence"/>
</dbReference>
<dbReference type="InterPro" id="IPR025605">
    <property type="entry name" value="OST-HTH/LOTUS_dom"/>
</dbReference>
<reference evidence="2" key="1">
    <citation type="submission" date="2020-09" db="EMBL/GenBank/DDBJ databases">
        <title>Pelagicoccus enzymogenes sp. nov. with an EPS production, isolated from marine sediment.</title>
        <authorList>
            <person name="Feng X."/>
        </authorList>
    </citation>
    <scope>NUCLEOTIDE SEQUENCE</scope>
    <source>
        <strain evidence="2">NFK12</strain>
    </source>
</reference>
<dbReference type="RefSeq" id="WP_191619384.1">
    <property type="nucleotide sequence ID" value="NZ_JACYFG010000060.1"/>
</dbReference>
<dbReference type="Pfam" id="PF12872">
    <property type="entry name" value="OST-HTH"/>
    <property type="match status" value="1"/>
</dbReference>
<organism evidence="2 3">
    <name type="scientific">Pelagicoccus enzymogenes</name>
    <dbReference type="NCBI Taxonomy" id="2773457"/>
    <lineage>
        <taxon>Bacteria</taxon>
        <taxon>Pseudomonadati</taxon>
        <taxon>Verrucomicrobiota</taxon>
        <taxon>Opitutia</taxon>
        <taxon>Puniceicoccales</taxon>
        <taxon>Pelagicoccaceae</taxon>
        <taxon>Pelagicoccus</taxon>
    </lineage>
</organism>
<evidence type="ECO:0000313" key="3">
    <source>
        <dbReference type="Proteomes" id="UP000622317"/>
    </source>
</evidence>
<feature type="domain" description="HTH OST-type" evidence="1">
    <location>
        <begin position="164"/>
        <end position="240"/>
    </location>
</feature>
<dbReference type="Pfam" id="PF01936">
    <property type="entry name" value="NYN"/>
    <property type="match status" value="1"/>
</dbReference>
<dbReference type="Gene3D" id="3.40.50.1010">
    <property type="entry name" value="5'-nuclease"/>
    <property type="match status" value="1"/>
</dbReference>
<proteinExistence type="predicted"/>
<protein>
    <submittedName>
        <fullName evidence="2">NYN domain-containing protein</fullName>
    </submittedName>
</protein>
<dbReference type="CDD" id="cd10146">
    <property type="entry name" value="LabA_like_C"/>
    <property type="match status" value="1"/>
</dbReference>
<dbReference type="GO" id="GO:0004540">
    <property type="term" value="F:RNA nuclease activity"/>
    <property type="evidence" value="ECO:0007669"/>
    <property type="project" value="InterPro"/>
</dbReference>
<keyword evidence="3" id="KW-1185">Reference proteome</keyword>
<dbReference type="PANTHER" id="PTHR35811:SF1">
    <property type="entry name" value="HTH OST-TYPE DOMAIN-CONTAINING PROTEIN"/>
    <property type="match status" value="1"/>
</dbReference>
<dbReference type="PANTHER" id="PTHR35811">
    <property type="entry name" value="SLR1870 PROTEIN"/>
    <property type="match status" value="1"/>
</dbReference>
<name>A0A927FDE1_9BACT</name>
<comment type="caution">
    <text evidence="2">The sequence shown here is derived from an EMBL/GenBank/DDBJ whole genome shotgun (WGS) entry which is preliminary data.</text>
</comment>
<dbReference type="PROSITE" id="PS51644">
    <property type="entry name" value="HTH_OST"/>
    <property type="match status" value="1"/>
</dbReference>
<evidence type="ECO:0000259" key="1">
    <source>
        <dbReference type="PROSITE" id="PS51644"/>
    </source>
</evidence>
<dbReference type="InterPro" id="IPR041966">
    <property type="entry name" value="LOTUS-like"/>
</dbReference>
<dbReference type="InterPro" id="IPR021139">
    <property type="entry name" value="NYN"/>
</dbReference>
<evidence type="ECO:0000313" key="2">
    <source>
        <dbReference type="EMBL" id="MBD5782305.1"/>
    </source>
</evidence>
<sequence>MIEKASDNIALLIDADNAPAAKINFIIAELASYGSVSIRRAYGNWKKPTLAGWEKVLHEYAIQPIQHFDIVKGKNASDMALLIEAMDILYTKNVETFCLVSSDCDFTPLVLRLRADGKQVIGFGDAKTPDPFVASCTRFLYLDDEKKAKVKQRDKTSSTQKLKGDTKLMNLLRNAVNASSDDDGWARLGPVGNHIQNQGSFDSRNYGFSKLSELFAAIDSFETKKQKNGTGTIFSVRLKGK</sequence>
<accession>A0A927FDE1</accession>